<dbReference type="HOGENOM" id="CLU_844511_0_0_12"/>
<evidence type="ECO:0000256" key="2">
    <source>
        <dbReference type="SAM" id="SignalP"/>
    </source>
</evidence>
<dbReference type="PANTHER" id="PTHR36842:SF1">
    <property type="entry name" value="PROTEIN TOLB"/>
    <property type="match status" value="1"/>
</dbReference>
<accession>F2NXS0</accession>
<dbReference type="AlphaFoldDB" id="F2NXS0"/>
<feature type="signal peptide" evidence="2">
    <location>
        <begin position="1"/>
        <end position="19"/>
    </location>
</feature>
<comment type="similarity">
    <text evidence="1">Belongs to the TolB family.</text>
</comment>
<gene>
    <name evidence="3" type="ordered locus">Tresu_2552</name>
</gene>
<organism evidence="3 4">
    <name type="scientific">Treponema succinifaciens (strain ATCC 33096 / DSM 2489 / 6091)</name>
    <dbReference type="NCBI Taxonomy" id="869209"/>
    <lineage>
        <taxon>Bacteria</taxon>
        <taxon>Pseudomonadati</taxon>
        <taxon>Spirochaetota</taxon>
        <taxon>Spirochaetia</taxon>
        <taxon>Spirochaetales</taxon>
        <taxon>Treponemataceae</taxon>
        <taxon>Treponema</taxon>
    </lineage>
</organism>
<keyword evidence="2" id="KW-0732">Signal</keyword>
<dbReference type="OrthoDB" id="9815657at2"/>
<dbReference type="RefSeq" id="WP_013702664.1">
    <property type="nucleotide sequence ID" value="NC_015385.1"/>
</dbReference>
<dbReference type="GeneID" id="302999664"/>
<dbReference type="KEGG" id="tsu:Tresu_2552"/>
<proteinExistence type="inferred from homology"/>
<evidence type="ECO:0000313" key="4">
    <source>
        <dbReference type="Proteomes" id="UP000006852"/>
    </source>
</evidence>
<dbReference type="Proteomes" id="UP000006852">
    <property type="component" value="Chromosome"/>
</dbReference>
<evidence type="ECO:0008006" key="5">
    <source>
        <dbReference type="Google" id="ProtNLM"/>
    </source>
</evidence>
<dbReference type="EMBL" id="CP002631">
    <property type="protein sequence ID" value="AEB15414.1"/>
    <property type="molecule type" value="Genomic_DNA"/>
</dbReference>
<dbReference type="PROSITE" id="PS51257">
    <property type="entry name" value="PROKAR_LIPOPROTEIN"/>
    <property type="match status" value="1"/>
</dbReference>
<evidence type="ECO:0000256" key="1">
    <source>
        <dbReference type="ARBA" id="ARBA00009820"/>
    </source>
</evidence>
<dbReference type="STRING" id="869209.Tresu_2552"/>
<keyword evidence="4" id="KW-1185">Reference proteome</keyword>
<dbReference type="InterPro" id="IPR011042">
    <property type="entry name" value="6-blade_b-propeller_TolB-like"/>
</dbReference>
<dbReference type="Gene3D" id="2.120.10.30">
    <property type="entry name" value="TolB, C-terminal domain"/>
    <property type="match status" value="2"/>
</dbReference>
<sequence length="329" mass="37145">MKKFIFLASVIAFSVTVFSCVTTDEVQVSYDKSVLQNVSKVTDDGTAKTDIAVSPDGNQLLYVEIDKSVNSYITNMKVSDDIYYYSSQMYLLRDISRPSKTPLGLTFSYWPAWNKNGKEFVFASLENNQFKLVRANIEGGRKTYITRTPIGSEDIRPDIKDNIILCQTKINGKNQIVTLNYDGTEITLICEGYSPSWHPRENKFVFIRDGGIFEMDLDLNQATEIYKDVDFPCYKPSYSKDGKYILFSQLTPVNTKGSMISSLSKRIISIANSRTNIHLYLISSDGMNKTQLTSGAVDAYTPVWGADNTIFFISAANNKTDIWKAKVQY</sequence>
<dbReference type="InterPro" id="IPR011659">
    <property type="entry name" value="WD40"/>
</dbReference>
<protein>
    <recommendedName>
        <fullName evidence="5">WD40-like beta Propeller containing protein</fullName>
    </recommendedName>
</protein>
<reference evidence="3 4" key="1">
    <citation type="journal article" date="2011" name="Stand. Genomic Sci.">
        <title>Complete genome sequence of Treponema succinifaciens type strain (6091).</title>
        <authorList>
            <person name="Han C."/>
            <person name="Gronow S."/>
            <person name="Teshima H."/>
            <person name="Lapidus A."/>
            <person name="Nolan M."/>
            <person name="Lucas S."/>
            <person name="Hammon N."/>
            <person name="Deshpande S."/>
            <person name="Cheng J.F."/>
            <person name="Zeytun A."/>
            <person name="Tapia R."/>
            <person name="Goodwin L."/>
            <person name="Pitluck S."/>
            <person name="Liolios K."/>
            <person name="Pagani I."/>
            <person name="Ivanova N."/>
            <person name="Mavromatis K."/>
            <person name="Mikhailova N."/>
            <person name="Huntemann M."/>
            <person name="Pati A."/>
            <person name="Chen A."/>
            <person name="Palaniappan K."/>
            <person name="Land M."/>
            <person name="Hauser L."/>
            <person name="Brambilla E.M."/>
            <person name="Rohde M."/>
            <person name="Goker M."/>
            <person name="Woyke T."/>
            <person name="Bristow J."/>
            <person name="Eisen J.A."/>
            <person name="Markowitz V."/>
            <person name="Hugenholtz P."/>
            <person name="Kyrpides N.C."/>
            <person name="Klenk H.P."/>
            <person name="Detter J.C."/>
        </authorList>
    </citation>
    <scope>NUCLEOTIDE SEQUENCE [LARGE SCALE GENOMIC DNA]</scope>
    <source>
        <strain evidence="4">ATCC 33096 / DSM 2489 / 6091</strain>
    </source>
</reference>
<dbReference type="Pfam" id="PF07676">
    <property type="entry name" value="PD40"/>
    <property type="match status" value="1"/>
</dbReference>
<dbReference type="PANTHER" id="PTHR36842">
    <property type="entry name" value="PROTEIN TOLB HOMOLOG"/>
    <property type="match status" value="1"/>
</dbReference>
<reference evidence="4" key="2">
    <citation type="submission" date="2011-04" db="EMBL/GenBank/DDBJ databases">
        <title>The complete genome of chromosome of Treponema succinifaciens DSM 2489.</title>
        <authorList>
            <person name="Lucas S."/>
            <person name="Copeland A."/>
            <person name="Lapidus A."/>
            <person name="Bruce D."/>
            <person name="Goodwin L."/>
            <person name="Pitluck S."/>
            <person name="Peters L."/>
            <person name="Kyrpides N."/>
            <person name="Mavromatis K."/>
            <person name="Ivanova N."/>
            <person name="Ovchinnikova G."/>
            <person name="Teshima H."/>
            <person name="Detter J.C."/>
            <person name="Tapia R."/>
            <person name="Han C."/>
            <person name="Land M."/>
            <person name="Hauser L."/>
            <person name="Markowitz V."/>
            <person name="Cheng J.-F."/>
            <person name="Hugenholtz P."/>
            <person name="Woyke T."/>
            <person name="Wu D."/>
            <person name="Gronow S."/>
            <person name="Wellnitz S."/>
            <person name="Brambilla E."/>
            <person name="Klenk H.-P."/>
            <person name="Eisen J.A."/>
        </authorList>
    </citation>
    <scope>NUCLEOTIDE SEQUENCE [LARGE SCALE GENOMIC DNA]</scope>
    <source>
        <strain evidence="4">ATCC 33096 / DSM 2489 / 6091</strain>
    </source>
</reference>
<name>F2NXS0_TRES6</name>
<dbReference type="eggNOG" id="COG0823">
    <property type="taxonomic scope" value="Bacteria"/>
</dbReference>
<feature type="chain" id="PRO_5003287316" description="WD40-like beta Propeller containing protein" evidence="2">
    <location>
        <begin position="20"/>
        <end position="329"/>
    </location>
</feature>
<evidence type="ECO:0000313" key="3">
    <source>
        <dbReference type="EMBL" id="AEB15414.1"/>
    </source>
</evidence>
<dbReference type="SUPFAM" id="SSF82171">
    <property type="entry name" value="DPP6 N-terminal domain-like"/>
    <property type="match status" value="1"/>
</dbReference>